<evidence type="ECO:0000313" key="4">
    <source>
        <dbReference type="EMBL" id="GGN99144.1"/>
    </source>
</evidence>
<proteinExistence type="inferred from homology"/>
<evidence type="ECO:0000256" key="1">
    <source>
        <dbReference type="ARBA" id="ARBA00022500"/>
    </source>
</evidence>
<sequence>MKVYDGSQTESAQQSQPERIKVGIAEYRVATDSAVLTTSGLGSCIGVGIYDEASGVAGLVHVMLPTAEDVEGGNRAKFADTGVAALVEALEAEGASRDGMRAKIAGGSDMLDFSENGPSIGSRNADQVRETLTAFDIPLLGEDVGGDHGRSLRLEADTGDFVVKSANTESTTL</sequence>
<evidence type="ECO:0000256" key="2">
    <source>
        <dbReference type="ARBA" id="ARBA00022801"/>
    </source>
</evidence>
<dbReference type="SUPFAM" id="SSF64438">
    <property type="entry name" value="CNF1/YfiH-like putative cysteine hydrolases"/>
    <property type="match status" value="1"/>
</dbReference>
<dbReference type="EMBL" id="BMOU01000005">
    <property type="protein sequence ID" value="GGN99144.1"/>
    <property type="molecule type" value="Genomic_DNA"/>
</dbReference>
<dbReference type="HAMAP" id="MF_01440">
    <property type="entry name" value="CheD"/>
    <property type="match status" value="1"/>
</dbReference>
<dbReference type="CDD" id="cd16352">
    <property type="entry name" value="CheD"/>
    <property type="match status" value="1"/>
</dbReference>
<reference evidence="4" key="2">
    <citation type="submission" date="2020-09" db="EMBL/GenBank/DDBJ databases">
        <authorList>
            <person name="Sun Q."/>
            <person name="Ohkuma M."/>
        </authorList>
    </citation>
    <scope>NUCLEOTIDE SEQUENCE</scope>
    <source>
        <strain evidence="4">JCM 17820</strain>
    </source>
</reference>
<accession>A0A830GQ63</accession>
<reference evidence="4" key="1">
    <citation type="journal article" date="2014" name="Int. J. Syst. Evol. Microbiol.">
        <title>Complete genome sequence of Corynebacterium casei LMG S-19264T (=DSM 44701T), isolated from a smear-ripened cheese.</title>
        <authorList>
            <consortium name="US DOE Joint Genome Institute (JGI-PGF)"/>
            <person name="Walter F."/>
            <person name="Albersmeier A."/>
            <person name="Kalinowski J."/>
            <person name="Ruckert C."/>
        </authorList>
    </citation>
    <scope>NUCLEOTIDE SEQUENCE</scope>
    <source>
        <strain evidence="4">JCM 17820</strain>
    </source>
</reference>
<protein>
    <recommendedName>
        <fullName evidence="3">Probable chemoreceptor glutamine deamidase CheD</fullName>
        <ecNumber evidence="3">3.5.1.44</ecNumber>
    </recommendedName>
</protein>
<dbReference type="RefSeq" id="WP_188999797.1">
    <property type="nucleotide sequence ID" value="NZ_BMOU01000005.1"/>
</dbReference>
<comment type="catalytic activity">
    <reaction evidence="3">
        <text>L-glutaminyl-[protein] + H2O = L-glutamyl-[protein] + NH4(+)</text>
        <dbReference type="Rhea" id="RHEA:16441"/>
        <dbReference type="Rhea" id="RHEA-COMP:10207"/>
        <dbReference type="Rhea" id="RHEA-COMP:10208"/>
        <dbReference type="ChEBI" id="CHEBI:15377"/>
        <dbReference type="ChEBI" id="CHEBI:28938"/>
        <dbReference type="ChEBI" id="CHEBI:29973"/>
        <dbReference type="ChEBI" id="CHEBI:30011"/>
        <dbReference type="EC" id="3.5.1.44"/>
    </reaction>
</comment>
<comment type="caution">
    <text evidence="4">The sequence shown here is derived from an EMBL/GenBank/DDBJ whole genome shotgun (WGS) entry which is preliminary data.</text>
</comment>
<dbReference type="PANTHER" id="PTHR35147:SF1">
    <property type="entry name" value="CHEMORECEPTOR GLUTAMINE DEAMIDASE CHED-RELATED"/>
    <property type="match status" value="1"/>
</dbReference>
<dbReference type="PANTHER" id="PTHR35147">
    <property type="entry name" value="CHEMORECEPTOR GLUTAMINE DEAMIDASE CHED-RELATED"/>
    <property type="match status" value="1"/>
</dbReference>
<dbReference type="AlphaFoldDB" id="A0A830GQ63"/>
<keyword evidence="2 3" id="KW-0378">Hydrolase</keyword>
<dbReference type="Proteomes" id="UP000605784">
    <property type="component" value="Unassembled WGS sequence"/>
</dbReference>
<dbReference type="Pfam" id="PF03975">
    <property type="entry name" value="CheD"/>
    <property type="match status" value="1"/>
</dbReference>
<keyword evidence="5" id="KW-1185">Reference proteome</keyword>
<comment type="function">
    <text evidence="3">Probably deamidates glutamine residues to glutamate on methyl-accepting chemotaxis receptors (MCPs), playing an important role in chemotaxis.</text>
</comment>
<evidence type="ECO:0000313" key="5">
    <source>
        <dbReference type="Proteomes" id="UP000605784"/>
    </source>
</evidence>
<dbReference type="GO" id="GO:0006935">
    <property type="term" value="P:chemotaxis"/>
    <property type="evidence" value="ECO:0007669"/>
    <property type="project" value="UniProtKB-UniRule"/>
</dbReference>
<organism evidence="4 5">
    <name type="scientific">Haloarcula pellucida</name>
    <dbReference type="NCBI Taxonomy" id="1427151"/>
    <lineage>
        <taxon>Archaea</taxon>
        <taxon>Methanobacteriati</taxon>
        <taxon>Methanobacteriota</taxon>
        <taxon>Stenosarchaea group</taxon>
        <taxon>Halobacteria</taxon>
        <taxon>Halobacteriales</taxon>
        <taxon>Haloarculaceae</taxon>
        <taxon>Haloarcula</taxon>
    </lineage>
</organism>
<name>A0A830GQ63_9EURY</name>
<comment type="similarity">
    <text evidence="3">Belongs to the CheD family.</text>
</comment>
<keyword evidence="1 3" id="KW-0145">Chemotaxis</keyword>
<dbReference type="InterPro" id="IPR011324">
    <property type="entry name" value="Cytotoxic_necrot_fac-like_cat"/>
</dbReference>
<evidence type="ECO:0000256" key="3">
    <source>
        <dbReference type="HAMAP-Rule" id="MF_01440"/>
    </source>
</evidence>
<dbReference type="InterPro" id="IPR038592">
    <property type="entry name" value="CheD-like_sf"/>
</dbReference>
<gene>
    <name evidence="3" type="primary">cheD</name>
    <name evidence="4" type="ORF">GCM10009030_30320</name>
</gene>
<dbReference type="GO" id="GO:0050568">
    <property type="term" value="F:protein-glutamine glutaminase activity"/>
    <property type="evidence" value="ECO:0007669"/>
    <property type="project" value="UniProtKB-UniRule"/>
</dbReference>
<dbReference type="EC" id="3.5.1.44" evidence="3"/>
<keyword evidence="4" id="KW-0675">Receptor</keyword>
<dbReference type="InterPro" id="IPR005659">
    <property type="entry name" value="Chemorcpt_Glu_NH3ase_CheD"/>
</dbReference>
<dbReference type="Gene3D" id="3.30.1330.200">
    <property type="match status" value="1"/>
</dbReference>